<keyword evidence="6 9" id="KW-1133">Transmembrane helix</keyword>
<dbReference type="Pfam" id="PF02653">
    <property type="entry name" value="BPD_transp_2"/>
    <property type="match status" value="1"/>
</dbReference>
<dbReference type="Proteomes" id="UP000677537">
    <property type="component" value="Unassembled WGS sequence"/>
</dbReference>
<evidence type="ECO:0000256" key="6">
    <source>
        <dbReference type="ARBA" id="ARBA00022989"/>
    </source>
</evidence>
<evidence type="ECO:0000313" key="10">
    <source>
        <dbReference type="EMBL" id="MBP0496079.1"/>
    </source>
</evidence>
<comment type="caution">
    <text evidence="10">The sequence shown here is derived from an EMBL/GenBank/DDBJ whole genome shotgun (WGS) entry which is preliminary data.</text>
</comment>
<keyword evidence="11" id="KW-1185">Reference proteome</keyword>
<proteinExistence type="inferred from homology"/>
<sequence>MLLSDFLQFALNGLVTGCFYALTALGLSLVFGLMNIVNFAHGALFVLGGMLASVATERLGLPLWAAIPAVLAIMWGLGVVIEAGLLARMRDAHILPVTLVTIGLSVFLVNTMLMLFGTEPKNVKTGLEGAPIFLGDVIISQSRILAIGVSVVAIIATWLLISHTRAGRAMRAVFQQPEAAALAGIPIARIHSFTFALGTTLAGLAGILLGAVFVVDPSRAEPAAVKAFVVIILGGIGSLPGAVLGGLLLGLAESLWGGFVSTGYMDAVGFVLVIAILLFRPSGLLGAPASRVG</sequence>
<name>A0A940S8G7_9PROT</name>
<evidence type="ECO:0000256" key="8">
    <source>
        <dbReference type="ARBA" id="ARBA00037998"/>
    </source>
</evidence>
<evidence type="ECO:0000256" key="2">
    <source>
        <dbReference type="ARBA" id="ARBA00022448"/>
    </source>
</evidence>
<evidence type="ECO:0000256" key="5">
    <source>
        <dbReference type="ARBA" id="ARBA00022970"/>
    </source>
</evidence>
<accession>A0A940S8G7</accession>
<evidence type="ECO:0000256" key="3">
    <source>
        <dbReference type="ARBA" id="ARBA00022475"/>
    </source>
</evidence>
<evidence type="ECO:0000313" key="11">
    <source>
        <dbReference type="Proteomes" id="UP000677537"/>
    </source>
</evidence>
<dbReference type="GO" id="GO:0005886">
    <property type="term" value="C:plasma membrane"/>
    <property type="evidence" value="ECO:0007669"/>
    <property type="project" value="UniProtKB-SubCell"/>
</dbReference>
<keyword evidence="7 9" id="KW-0472">Membrane</keyword>
<dbReference type="InterPro" id="IPR001851">
    <property type="entry name" value="ABC_transp_permease"/>
</dbReference>
<protein>
    <submittedName>
        <fullName evidence="10">Branched-chain amino acid ABC transporter permease</fullName>
    </submittedName>
</protein>
<feature type="transmembrane region" description="Helical" evidence="9">
    <location>
        <begin position="193"/>
        <end position="215"/>
    </location>
</feature>
<evidence type="ECO:0000256" key="1">
    <source>
        <dbReference type="ARBA" id="ARBA00004651"/>
    </source>
</evidence>
<dbReference type="PANTHER" id="PTHR11795">
    <property type="entry name" value="BRANCHED-CHAIN AMINO ACID TRANSPORT SYSTEM PERMEASE PROTEIN LIVH"/>
    <property type="match status" value="1"/>
</dbReference>
<dbReference type="GO" id="GO:0022857">
    <property type="term" value="F:transmembrane transporter activity"/>
    <property type="evidence" value="ECO:0007669"/>
    <property type="project" value="InterPro"/>
</dbReference>
<keyword evidence="4 9" id="KW-0812">Transmembrane</keyword>
<dbReference type="GO" id="GO:0006865">
    <property type="term" value="P:amino acid transport"/>
    <property type="evidence" value="ECO:0007669"/>
    <property type="project" value="UniProtKB-KW"/>
</dbReference>
<dbReference type="AlphaFoldDB" id="A0A940S8G7"/>
<dbReference type="InterPro" id="IPR052157">
    <property type="entry name" value="BCAA_transport_permease"/>
</dbReference>
<keyword evidence="3" id="KW-1003">Cell membrane</keyword>
<feature type="transmembrane region" description="Helical" evidence="9">
    <location>
        <begin position="6"/>
        <end position="29"/>
    </location>
</feature>
<feature type="transmembrane region" description="Helical" evidence="9">
    <location>
        <begin position="61"/>
        <end position="87"/>
    </location>
</feature>
<dbReference type="RefSeq" id="WP_209376871.1">
    <property type="nucleotide sequence ID" value="NZ_JAGIZA010000026.1"/>
</dbReference>
<feature type="transmembrane region" description="Helical" evidence="9">
    <location>
        <begin position="227"/>
        <end position="249"/>
    </location>
</feature>
<feature type="transmembrane region" description="Helical" evidence="9">
    <location>
        <begin position="94"/>
        <end position="117"/>
    </location>
</feature>
<feature type="transmembrane region" description="Helical" evidence="9">
    <location>
        <begin position="36"/>
        <end position="55"/>
    </location>
</feature>
<comment type="similarity">
    <text evidence="8">Belongs to the binding-protein-dependent transport system permease family. LivHM subfamily.</text>
</comment>
<reference evidence="10" key="1">
    <citation type="submission" date="2021-03" db="EMBL/GenBank/DDBJ databases">
        <authorList>
            <person name="So Y."/>
        </authorList>
    </citation>
    <scope>NUCLEOTIDE SEQUENCE</scope>
    <source>
        <strain evidence="10">SG15</strain>
    </source>
</reference>
<evidence type="ECO:0000256" key="7">
    <source>
        <dbReference type="ARBA" id="ARBA00023136"/>
    </source>
</evidence>
<dbReference type="EMBL" id="JAGIZA010000026">
    <property type="protein sequence ID" value="MBP0496079.1"/>
    <property type="molecule type" value="Genomic_DNA"/>
</dbReference>
<feature type="transmembrane region" description="Helical" evidence="9">
    <location>
        <begin position="137"/>
        <end position="161"/>
    </location>
</feature>
<keyword evidence="2" id="KW-0813">Transport</keyword>
<gene>
    <name evidence="10" type="ORF">J5Y10_25075</name>
</gene>
<dbReference type="PANTHER" id="PTHR11795:SF452">
    <property type="entry name" value="ABC TRANSPORTER PERMEASE PROTEIN"/>
    <property type="match status" value="1"/>
</dbReference>
<dbReference type="CDD" id="cd06582">
    <property type="entry name" value="TM_PBP1_LivH_like"/>
    <property type="match status" value="1"/>
</dbReference>
<feature type="transmembrane region" description="Helical" evidence="9">
    <location>
        <begin position="256"/>
        <end position="279"/>
    </location>
</feature>
<evidence type="ECO:0000256" key="4">
    <source>
        <dbReference type="ARBA" id="ARBA00022692"/>
    </source>
</evidence>
<comment type="subcellular location">
    <subcellularLocation>
        <location evidence="1">Cell membrane</location>
        <topology evidence="1">Multi-pass membrane protein</topology>
    </subcellularLocation>
</comment>
<organism evidence="10 11">
    <name type="scientific">Roseomonas indoligenes</name>
    <dbReference type="NCBI Taxonomy" id="2820811"/>
    <lineage>
        <taxon>Bacteria</taxon>
        <taxon>Pseudomonadati</taxon>
        <taxon>Pseudomonadota</taxon>
        <taxon>Alphaproteobacteria</taxon>
        <taxon>Acetobacterales</taxon>
        <taxon>Roseomonadaceae</taxon>
        <taxon>Roseomonas</taxon>
    </lineage>
</organism>
<keyword evidence="5" id="KW-0029">Amino-acid transport</keyword>
<evidence type="ECO:0000256" key="9">
    <source>
        <dbReference type="SAM" id="Phobius"/>
    </source>
</evidence>